<dbReference type="Proteomes" id="UP000803844">
    <property type="component" value="Unassembled WGS sequence"/>
</dbReference>
<dbReference type="RefSeq" id="XP_040773913.1">
    <property type="nucleotide sequence ID" value="XM_040916165.1"/>
</dbReference>
<dbReference type="Pfam" id="PF11937">
    <property type="entry name" value="DUF3455"/>
    <property type="match status" value="1"/>
</dbReference>
<dbReference type="InterPro" id="IPR021851">
    <property type="entry name" value="DUF3455"/>
</dbReference>
<dbReference type="PANTHER" id="PTHR35567">
    <property type="entry name" value="MALATE DEHYDROGENASE (AFU_ORTHOLOGUE AFUA_2G13800)"/>
    <property type="match status" value="1"/>
</dbReference>
<reference evidence="2" key="1">
    <citation type="journal article" date="2020" name="Phytopathology">
        <title>Genome sequence of the chestnut blight fungus Cryphonectria parasitica EP155: A fundamental resource for an archetypical invasive plant pathogen.</title>
        <authorList>
            <person name="Crouch J.A."/>
            <person name="Dawe A."/>
            <person name="Aerts A."/>
            <person name="Barry K."/>
            <person name="Churchill A.C.L."/>
            <person name="Grimwood J."/>
            <person name="Hillman B."/>
            <person name="Milgroom M.G."/>
            <person name="Pangilinan J."/>
            <person name="Smith M."/>
            <person name="Salamov A."/>
            <person name="Schmutz J."/>
            <person name="Yadav J."/>
            <person name="Grigoriev I.V."/>
            <person name="Nuss D."/>
        </authorList>
    </citation>
    <scope>NUCLEOTIDE SEQUENCE</scope>
    <source>
        <strain evidence="2">EP155</strain>
    </source>
</reference>
<keyword evidence="3" id="KW-1185">Reference proteome</keyword>
<dbReference type="OrthoDB" id="1859733at2759"/>
<evidence type="ECO:0008006" key="4">
    <source>
        <dbReference type="Google" id="ProtNLM"/>
    </source>
</evidence>
<dbReference type="EMBL" id="MU032350">
    <property type="protein sequence ID" value="KAF3762934.1"/>
    <property type="molecule type" value="Genomic_DNA"/>
</dbReference>
<dbReference type="GeneID" id="63833294"/>
<gene>
    <name evidence="2" type="ORF">M406DRAFT_242106</name>
</gene>
<dbReference type="AlphaFoldDB" id="A0A9P5CL41"/>
<protein>
    <recommendedName>
        <fullName evidence="4">Malate dehydrogenase</fullName>
    </recommendedName>
</protein>
<name>A0A9P5CL41_CRYP1</name>
<organism evidence="2 3">
    <name type="scientific">Cryphonectria parasitica (strain ATCC 38755 / EP155)</name>
    <dbReference type="NCBI Taxonomy" id="660469"/>
    <lineage>
        <taxon>Eukaryota</taxon>
        <taxon>Fungi</taxon>
        <taxon>Dikarya</taxon>
        <taxon>Ascomycota</taxon>
        <taxon>Pezizomycotina</taxon>
        <taxon>Sordariomycetes</taxon>
        <taxon>Sordariomycetidae</taxon>
        <taxon>Diaporthales</taxon>
        <taxon>Cryphonectriaceae</taxon>
        <taxon>Cryphonectria-Endothia species complex</taxon>
        <taxon>Cryphonectria</taxon>
    </lineage>
</organism>
<feature type="non-terminal residue" evidence="2">
    <location>
        <position position="1"/>
    </location>
</feature>
<feature type="non-terminal residue" evidence="2">
    <location>
        <position position="267"/>
    </location>
</feature>
<evidence type="ECO:0000313" key="3">
    <source>
        <dbReference type="Proteomes" id="UP000803844"/>
    </source>
</evidence>
<evidence type="ECO:0000256" key="1">
    <source>
        <dbReference type="SAM" id="SignalP"/>
    </source>
</evidence>
<proteinExistence type="predicted"/>
<dbReference type="PANTHER" id="PTHR35567:SF3">
    <property type="entry name" value="MALATE DEHYDROGENASE"/>
    <property type="match status" value="1"/>
</dbReference>
<feature type="chain" id="PRO_5040421856" description="Malate dehydrogenase" evidence="1">
    <location>
        <begin position="17"/>
        <end position="267"/>
    </location>
</feature>
<accession>A0A9P5CL41</accession>
<keyword evidence="1" id="KW-0732">Signal</keyword>
<comment type="caution">
    <text evidence="2">The sequence shown here is derived from an EMBL/GenBank/DDBJ whole genome shotgun (WGS) entry which is preliminary data.</text>
</comment>
<feature type="signal peptide" evidence="1">
    <location>
        <begin position="1"/>
        <end position="16"/>
    </location>
</feature>
<evidence type="ECO:0000313" key="2">
    <source>
        <dbReference type="EMBL" id="KAF3762934.1"/>
    </source>
</evidence>
<sequence>SLSLIASSSLTSTVAATSAAASVSVTPTLPSTGSTDLPAPESNLTLLYVAVGHGIQNYTCADDSTATAVNTGALAVLYDVTSLYPGLSSTSMSSTSWANMTSAVLWDQAIPLNLVDPAAGDAVVAKQDDTTYPESSYNADSADPFPSPAAALDLSEDGLSASYLGHHYFDSESSPTFNLAGAATAGLFFSAKKVGDVAAPTTADSGLLDTKAVDWLELADSGRGLSVGISNVYRVVTAGGGAEACSVSGASGNGTFSVPYTAQYWFY</sequence>